<comment type="similarity">
    <text evidence="2">Belongs to the CPA3 antiporters (TC 2.A.63) subunit D family.</text>
</comment>
<feature type="transmembrane region" description="Helical" evidence="9">
    <location>
        <begin position="334"/>
        <end position="353"/>
    </location>
</feature>
<keyword evidence="6 9" id="KW-1133">Transmembrane helix</keyword>
<evidence type="ECO:0000256" key="1">
    <source>
        <dbReference type="ARBA" id="ARBA00004651"/>
    </source>
</evidence>
<evidence type="ECO:0000256" key="8">
    <source>
        <dbReference type="RuleBase" id="RU000320"/>
    </source>
</evidence>
<keyword evidence="5 8" id="KW-0812">Transmembrane</keyword>
<evidence type="ECO:0000313" key="12">
    <source>
        <dbReference type="Proteomes" id="UP001180087"/>
    </source>
</evidence>
<feature type="domain" description="NADH:quinone oxidoreductase/Mrp antiporter transmembrane" evidence="10">
    <location>
        <begin position="127"/>
        <end position="416"/>
    </location>
</feature>
<dbReference type="PRINTS" id="PR01437">
    <property type="entry name" value="NUOXDRDTASE4"/>
</dbReference>
<dbReference type="NCBIfam" id="NF005818">
    <property type="entry name" value="PRK07691.1"/>
    <property type="match status" value="1"/>
</dbReference>
<dbReference type="PANTHER" id="PTHR42703">
    <property type="entry name" value="NADH DEHYDROGENASE"/>
    <property type="match status" value="1"/>
</dbReference>
<feature type="transmembrane region" description="Helical" evidence="9">
    <location>
        <begin position="405"/>
        <end position="426"/>
    </location>
</feature>
<dbReference type="Proteomes" id="UP001180087">
    <property type="component" value="Chromosome"/>
</dbReference>
<dbReference type="InterPro" id="IPR003918">
    <property type="entry name" value="NADH_UbQ_OxRdtase"/>
</dbReference>
<dbReference type="NCBIfam" id="NF009306">
    <property type="entry name" value="PRK12663.1"/>
    <property type="match status" value="1"/>
</dbReference>
<feature type="transmembrane region" description="Helical" evidence="9">
    <location>
        <begin position="365"/>
        <end position="385"/>
    </location>
</feature>
<evidence type="ECO:0000256" key="3">
    <source>
        <dbReference type="ARBA" id="ARBA00022449"/>
    </source>
</evidence>
<name>A0ABY9KYB2_9BACI</name>
<feature type="transmembrane region" description="Helical" evidence="9">
    <location>
        <begin position="162"/>
        <end position="184"/>
    </location>
</feature>
<keyword evidence="12" id="KW-1185">Reference proteome</keyword>
<gene>
    <name evidence="11" type="ORF">QR721_13730</name>
</gene>
<evidence type="ECO:0000256" key="5">
    <source>
        <dbReference type="ARBA" id="ARBA00022692"/>
    </source>
</evidence>
<feature type="transmembrane region" description="Helical" evidence="9">
    <location>
        <begin position="68"/>
        <end position="96"/>
    </location>
</feature>
<reference evidence="11" key="1">
    <citation type="submission" date="2023-06" db="EMBL/GenBank/DDBJ databases">
        <title>A Treasure from Seagulls: Isolation and Description of Aciduricobacillus qingdaonensis gen. nov., sp. nov., a Rare Obligately Uric Acid-utilizing Member in the Family Bacillaceae.</title>
        <authorList>
            <person name="Liu W."/>
            <person name="Wang B."/>
        </authorList>
    </citation>
    <scope>NUCLEOTIDE SEQUENCE</scope>
    <source>
        <strain evidence="11">44XB</strain>
    </source>
</reference>
<feature type="transmembrane region" description="Helical" evidence="9">
    <location>
        <begin position="239"/>
        <end position="261"/>
    </location>
</feature>
<dbReference type="InterPro" id="IPR001750">
    <property type="entry name" value="ND/Mrp_TM"/>
</dbReference>
<evidence type="ECO:0000256" key="2">
    <source>
        <dbReference type="ARBA" id="ARBA00005346"/>
    </source>
</evidence>
<sequence>MNNIIVLPVLVPLLTAITLVFFRRYIHLQRSISVLALIITSGISIYVLEKIQVHGVLRLDFGGWKPPYGILFVADSFAMLLVAVGSFVAAICLMFAFGSIGRDLESKYFYSFSLFLVAGVNGSFLTGDLFNLFVCFEVLLVASYVLLFIAGGKSQLTASITYITVNVISSWFFLVSIGFLYGTVGTLNMAHLSERIAEAGQTPLLTTISLLFLLVFGIKAGLLLYIWLPDSYSVLPPAIAALFGALLTKVGIYAVFRFFTLLFYHEPQVTHKLIGILAVITIVGGCLGSIAYHSIQKVIVYNVVIAVGFIFLALAVSTEAALQGAIYYLMHDMIVKALLFMIGGMVVIATGTTRMEKMSGLIGNYPLLGVLYFITMLSLAGIPPFSGFIGKFLIGEGAIENGSYVLLAFAFLSSLLVLYSLVRVFLSCFWGETIIGEDEKVKLPASLYIPSVILTIGTIALGLGAEIFTSYVTAATDVLMNPKIYIEAVLNRN</sequence>
<evidence type="ECO:0000259" key="10">
    <source>
        <dbReference type="Pfam" id="PF00361"/>
    </source>
</evidence>
<protein>
    <submittedName>
        <fullName evidence="11">Na+/H+ antiporter subunit D</fullName>
    </submittedName>
</protein>
<dbReference type="EMBL" id="CP129113">
    <property type="protein sequence ID" value="WLV24682.1"/>
    <property type="molecule type" value="Genomic_DNA"/>
</dbReference>
<feature type="transmembrane region" description="Helical" evidence="9">
    <location>
        <begin position="108"/>
        <end position="124"/>
    </location>
</feature>
<comment type="subcellular location">
    <subcellularLocation>
        <location evidence="1">Cell membrane</location>
        <topology evidence="1">Multi-pass membrane protein</topology>
    </subcellularLocation>
    <subcellularLocation>
        <location evidence="8">Membrane</location>
        <topology evidence="8">Multi-pass membrane protein</topology>
    </subcellularLocation>
</comment>
<feature type="transmembrane region" description="Helical" evidence="9">
    <location>
        <begin position="299"/>
        <end position="322"/>
    </location>
</feature>
<feature type="transmembrane region" description="Helical" evidence="9">
    <location>
        <begin position="130"/>
        <end position="150"/>
    </location>
</feature>
<dbReference type="InterPro" id="IPR050586">
    <property type="entry name" value="CPA3_Na-H_Antiporter_D"/>
</dbReference>
<organism evidence="11 12">
    <name type="scientific">Aciduricibacillus chroicocephali</name>
    <dbReference type="NCBI Taxonomy" id="3054939"/>
    <lineage>
        <taxon>Bacteria</taxon>
        <taxon>Bacillati</taxon>
        <taxon>Bacillota</taxon>
        <taxon>Bacilli</taxon>
        <taxon>Bacillales</taxon>
        <taxon>Bacillaceae</taxon>
        <taxon>Aciduricibacillus</taxon>
    </lineage>
</organism>
<dbReference type="Pfam" id="PF00361">
    <property type="entry name" value="Proton_antipo_M"/>
    <property type="match status" value="1"/>
</dbReference>
<evidence type="ECO:0000256" key="4">
    <source>
        <dbReference type="ARBA" id="ARBA00022475"/>
    </source>
</evidence>
<evidence type="ECO:0000256" key="9">
    <source>
        <dbReference type="SAM" id="Phobius"/>
    </source>
</evidence>
<feature type="transmembrane region" description="Helical" evidence="9">
    <location>
        <begin position="6"/>
        <end position="25"/>
    </location>
</feature>
<keyword evidence="3" id="KW-0050">Antiport</keyword>
<feature type="transmembrane region" description="Helical" evidence="9">
    <location>
        <begin position="32"/>
        <end position="48"/>
    </location>
</feature>
<evidence type="ECO:0000256" key="6">
    <source>
        <dbReference type="ARBA" id="ARBA00022989"/>
    </source>
</evidence>
<feature type="transmembrane region" description="Helical" evidence="9">
    <location>
        <begin position="447"/>
        <end position="472"/>
    </location>
</feature>
<feature type="transmembrane region" description="Helical" evidence="9">
    <location>
        <begin position="273"/>
        <end position="292"/>
    </location>
</feature>
<feature type="transmembrane region" description="Helical" evidence="9">
    <location>
        <begin position="204"/>
        <end position="227"/>
    </location>
</feature>
<accession>A0ABY9KYB2</accession>
<dbReference type="RefSeq" id="WP_348027960.1">
    <property type="nucleotide sequence ID" value="NZ_CP129113.1"/>
</dbReference>
<keyword evidence="7 9" id="KW-0472">Membrane</keyword>
<evidence type="ECO:0000313" key="11">
    <source>
        <dbReference type="EMBL" id="WLV24682.1"/>
    </source>
</evidence>
<keyword evidence="4" id="KW-1003">Cell membrane</keyword>
<dbReference type="PANTHER" id="PTHR42703:SF1">
    <property type="entry name" value="NA(+)_H(+) ANTIPORTER SUBUNIT D1"/>
    <property type="match status" value="1"/>
</dbReference>
<proteinExistence type="inferred from homology"/>
<keyword evidence="3" id="KW-0813">Transport</keyword>
<evidence type="ECO:0000256" key="7">
    <source>
        <dbReference type="ARBA" id="ARBA00023136"/>
    </source>
</evidence>